<evidence type="ECO:0000256" key="4">
    <source>
        <dbReference type="ARBA" id="ARBA00022737"/>
    </source>
</evidence>
<comment type="subcellular location">
    <subcellularLocation>
        <location evidence="1 9">Cytoplasm</location>
    </subcellularLocation>
</comment>
<evidence type="ECO:0000256" key="7">
    <source>
        <dbReference type="ARBA" id="ARBA00066197"/>
    </source>
</evidence>
<reference evidence="12" key="1">
    <citation type="submission" date="2021-04" db="EMBL/GenBank/DDBJ databases">
        <authorList>
            <consortium name="Wellcome Sanger Institute Data Sharing"/>
        </authorList>
    </citation>
    <scope>NUCLEOTIDE SEQUENCE [LARGE SCALE GENOMIC DNA]</scope>
</reference>
<evidence type="ECO:0000256" key="1">
    <source>
        <dbReference type="ARBA" id="ARBA00004496"/>
    </source>
</evidence>
<dbReference type="CDD" id="cd12381">
    <property type="entry name" value="RRM4_I_PABPs"/>
    <property type="match status" value="1"/>
</dbReference>
<evidence type="ECO:0000256" key="5">
    <source>
        <dbReference type="ARBA" id="ARBA00022884"/>
    </source>
</evidence>
<dbReference type="GO" id="GO:0003723">
    <property type="term" value="F:RNA binding"/>
    <property type="evidence" value="ECO:0007669"/>
    <property type="project" value="UniProtKB-UniRule"/>
</dbReference>
<feature type="domain" description="RRM" evidence="10">
    <location>
        <begin position="191"/>
        <end position="268"/>
    </location>
</feature>
<comment type="similarity">
    <text evidence="2 9">Belongs to the polyadenylate-binding protein type-1 family.</text>
</comment>
<keyword evidence="5 8" id="KW-0694">RNA-binding</keyword>
<feature type="domain" description="RRM" evidence="10">
    <location>
        <begin position="99"/>
        <end position="175"/>
    </location>
</feature>
<organism evidence="12 13">
    <name type="scientific">Sparus aurata</name>
    <name type="common">Gilthead sea bream</name>
    <dbReference type="NCBI Taxonomy" id="8175"/>
    <lineage>
        <taxon>Eukaryota</taxon>
        <taxon>Metazoa</taxon>
        <taxon>Chordata</taxon>
        <taxon>Craniata</taxon>
        <taxon>Vertebrata</taxon>
        <taxon>Euteleostomi</taxon>
        <taxon>Actinopterygii</taxon>
        <taxon>Neopterygii</taxon>
        <taxon>Teleostei</taxon>
        <taxon>Neoteleostei</taxon>
        <taxon>Acanthomorphata</taxon>
        <taxon>Eupercaria</taxon>
        <taxon>Spariformes</taxon>
        <taxon>Sparidae</taxon>
        <taxon>Sparus</taxon>
    </lineage>
</organism>
<dbReference type="PROSITE" id="PS50102">
    <property type="entry name" value="RRM"/>
    <property type="match status" value="4"/>
</dbReference>
<evidence type="ECO:0000256" key="8">
    <source>
        <dbReference type="PROSITE-ProRule" id="PRU00176"/>
    </source>
</evidence>
<dbReference type="InterPro" id="IPR006515">
    <property type="entry name" value="PABP_1234"/>
</dbReference>
<dbReference type="AlphaFoldDB" id="A0A671WHP4"/>
<dbReference type="PANTHER" id="PTHR24012">
    <property type="entry name" value="RNA BINDING PROTEIN"/>
    <property type="match status" value="1"/>
</dbReference>
<keyword evidence="4" id="KW-0677">Repeat</keyword>
<evidence type="ECO:0000256" key="9">
    <source>
        <dbReference type="RuleBase" id="RU362004"/>
    </source>
</evidence>
<dbReference type="InterPro" id="IPR034364">
    <property type="entry name" value="PABP_RRM1"/>
</dbReference>
<keyword evidence="3 9" id="KW-0963">Cytoplasm</keyword>
<dbReference type="FunFam" id="3.30.70.330:FF:000042">
    <property type="entry name" value="Polyadenylate-binding protein"/>
    <property type="match status" value="1"/>
</dbReference>
<dbReference type="InterPro" id="IPR045305">
    <property type="entry name" value="RRM2_I_PABPs"/>
</dbReference>
<dbReference type="CDD" id="cd12380">
    <property type="entry name" value="RRM3_I_PABPs"/>
    <property type="match status" value="1"/>
</dbReference>
<accession>A0A671WHP4</accession>
<evidence type="ECO:0000259" key="10">
    <source>
        <dbReference type="PROSITE" id="PS50102"/>
    </source>
</evidence>
<evidence type="ECO:0000256" key="6">
    <source>
        <dbReference type="ARBA" id="ARBA00057784"/>
    </source>
</evidence>
<dbReference type="NCBIfam" id="TIGR01628">
    <property type="entry name" value="PABP-1234"/>
    <property type="match status" value="1"/>
</dbReference>
<gene>
    <name evidence="12" type="primary">PABPC4</name>
    <name evidence="12" type="synonym">pabpc4</name>
</gene>
<dbReference type="InterPro" id="IPR036053">
    <property type="entry name" value="PABP-dom"/>
</dbReference>
<evidence type="ECO:0000259" key="11">
    <source>
        <dbReference type="PROSITE" id="PS51309"/>
    </source>
</evidence>
<proteinExistence type="inferred from homology"/>
<evidence type="ECO:0000256" key="2">
    <source>
        <dbReference type="ARBA" id="ARBA00008557"/>
    </source>
</evidence>
<dbReference type="GO" id="GO:0010628">
    <property type="term" value="P:positive regulation of gene expression"/>
    <property type="evidence" value="ECO:0007669"/>
    <property type="project" value="UniProtKB-ARBA"/>
</dbReference>
<comment type="function">
    <text evidence="9">Binds the poly(A) tail of mRNA.</text>
</comment>
<dbReference type="FunFam" id="3.30.70.330:FF:000021">
    <property type="entry name" value="Polyadenylate-binding protein"/>
    <property type="match status" value="1"/>
</dbReference>
<dbReference type="Pfam" id="PF00076">
    <property type="entry name" value="RRM_1"/>
    <property type="match status" value="4"/>
</dbReference>
<dbReference type="GO" id="GO:0005737">
    <property type="term" value="C:cytoplasm"/>
    <property type="evidence" value="ECO:0007669"/>
    <property type="project" value="UniProtKB-SubCell"/>
</dbReference>
<dbReference type="SMART" id="SM00360">
    <property type="entry name" value="RRM"/>
    <property type="match status" value="4"/>
</dbReference>
<dbReference type="InterPro" id="IPR035979">
    <property type="entry name" value="RBD_domain_sf"/>
</dbReference>
<reference evidence="12" key="2">
    <citation type="submission" date="2025-08" db="UniProtKB">
        <authorList>
            <consortium name="Ensembl"/>
        </authorList>
    </citation>
    <scope>IDENTIFICATION</scope>
</reference>
<evidence type="ECO:0000313" key="13">
    <source>
        <dbReference type="Proteomes" id="UP000472265"/>
    </source>
</evidence>
<feature type="domain" description="RRM" evidence="10">
    <location>
        <begin position="294"/>
        <end position="370"/>
    </location>
</feature>
<evidence type="ECO:0000313" key="12">
    <source>
        <dbReference type="Ensembl" id="ENSSAUP00010036051.1"/>
    </source>
</evidence>
<dbReference type="Pfam" id="PF00658">
    <property type="entry name" value="MLLE"/>
    <property type="match status" value="1"/>
</dbReference>
<dbReference type="CDD" id="cd12379">
    <property type="entry name" value="RRM2_I_PABPs"/>
    <property type="match status" value="1"/>
</dbReference>
<evidence type="ECO:0000256" key="3">
    <source>
        <dbReference type="ARBA" id="ARBA00022490"/>
    </source>
</evidence>
<feature type="domain" description="PABC" evidence="11">
    <location>
        <begin position="473"/>
        <end position="550"/>
    </location>
</feature>
<dbReference type="Proteomes" id="UP000472265">
    <property type="component" value="Chromosome 16"/>
</dbReference>
<dbReference type="SUPFAM" id="SSF63570">
    <property type="entry name" value="PABC (PABP) domain"/>
    <property type="match status" value="1"/>
</dbReference>
<dbReference type="InterPro" id="IPR000504">
    <property type="entry name" value="RRM_dom"/>
</dbReference>
<dbReference type="InterPro" id="IPR012677">
    <property type="entry name" value="Nucleotide-bd_a/b_plait_sf"/>
</dbReference>
<comment type="function">
    <text evidence="6">Binds and protects the poly(A) tail of mRNA with or without an AU-rich element (ARE) and prevents mRNA deadenylation. Stimulates the translation of mRNAs to which it is bound during early development.</text>
</comment>
<dbReference type="FunFam" id="3.30.70.330:FF:000003">
    <property type="entry name" value="Polyadenylate-binding protein"/>
    <property type="match status" value="1"/>
</dbReference>
<dbReference type="FunFam" id="1.10.1900.10:FF:000001">
    <property type="entry name" value="Polyadenylate-binding protein"/>
    <property type="match status" value="1"/>
</dbReference>
<dbReference type="Gene3D" id="1.10.1900.10">
    <property type="entry name" value="c-terminal domain of poly(a) binding protein"/>
    <property type="match status" value="1"/>
</dbReference>
<comment type="subunit">
    <text evidence="7">Interacts with dazl in an RNA-independent manner. The C-terminus can self-associate and also interact with the C-terminus of pabpc1, independently of RNA. RRM 1 and RRM 2 interact with both eif4g1 and paip1, and the C-terminus also interacts with paip1. Prior to oocyte maturation, found in a complex with dazl and pum2 proteins and spdy1 mRNA; pum2 dissociates from the complex during maturation. Interacts with the translation termination factor sup35/erf3.</text>
</comment>
<feature type="domain" description="RRM" evidence="10">
    <location>
        <begin position="11"/>
        <end position="89"/>
    </location>
</feature>
<dbReference type="CDD" id="cd12378">
    <property type="entry name" value="RRM1_I_PABPs"/>
    <property type="match status" value="1"/>
</dbReference>
<dbReference type="FunFam" id="3.30.70.330:FF:000049">
    <property type="entry name" value="Polyadenylate-binding protein"/>
    <property type="match status" value="1"/>
</dbReference>
<dbReference type="PROSITE" id="PS51309">
    <property type="entry name" value="PABC"/>
    <property type="match status" value="1"/>
</dbReference>
<keyword evidence="13" id="KW-1185">Reference proteome</keyword>
<dbReference type="GeneTree" id="ENSGT00940000154788"/>
<name>A0A671WHP4_SPAAU</name>
<reference evidence="12" key="3">
    <citation type="submission" date="2025-09" db="UniProtKB">
        <authorList>
            <consortium name="Ensembl"/>
        </authorList>
    </citation>
    <scope>IDENTIFICATION</scope>
</reference>
<dbReference type="Ensembl" id="ENSSAUT00010037968.1">
    <property type="protein sequence ID" value="ENSSAUP00010036051.1"/>
    <property type="gene ID" value="ENSSAUG00010014780.1"/>
</dbReference>
<dbReference type="InterPro" id="IPR002004">
    <property type="entry name" value="PABP_HYD_C"/>
</dbReference>
<sequence>MNTATGSYPMASLYVGDLHPDITEAMLYEKFSPAGPVLSIRVCRDMITRRSLGYAYVNFSQPADAERALDTMNFDVVKGKPIRIMWSQRDPSLRKSGVGNVFIKNLDKSIDNKALYDTFSAFGNILSCKVVCDENGSKGYAFVHFETQDAADRAIEKMNGMLLNDRKVFVGRFKSRKEREAELGAKAKEFTNVYIKNFGDDMDDERLKELFDKYGKTLSVKVMTDPTGKSRGFGFVSYEKHEDANKAVEDMNGTDLNGKTVFVGRAQKKMERQAELKRKFELLKQERISRYQGVNLYIKNLDDTIDDEKLRKEFSPFGSITSAKVMLEEGRSKGFGFVCFSSPEEATKAVTEMNGRIVGSKPLYVALAQRKEERKAHLTNQYMQRIAGMRAMPANAIINQFQPTSGYFMPAVPQTVCEFCCISSSLLASGQAMAPRPSMGVPGPRAMPPYKYATGVRNQNPQVAQPAVHVQGQEPLTASMLAAAPPQEQKQMLGERLFPLIQSMHANLAGKITGMLLEIDNSELLHMLESHESLRSKVEEAVAVLQAHQAKKDATQKVGGMPTTAAAGTS</sequence>
<dbReference type="SUPFAM" id="SSF54928">
    <property type="entry name" value="RNA-binding domain, RBD"/>
    <property type="match status" value="2"/>
</dbReference>
<dbReference type="Gene3D" id="3.30.70.330">
    <property type="match status" value="4"/>
</dbReference>
<dbReference type="SMART" id="SM00361">
    <property type="entry name" value="RRM_1"/>
    <property type="match status" value="3"/>
</dbReference>
<protein>
    <recommendedName>
        <fullName evidence="9">Polyadenylate-binding protein</fullName>
        <shortName evidence="9">PABP</shortName>
    </recommendedName>
</protein>
<dbReference type="InterPro" id="IPR003954">
    <property type="entry name" value="RRM_euk-type"/>
</dbReference>
<dbReference type="SMART" id="SM00517">
    <property type="entry name" value="PolyA"/>
    <property type="match status" value="1"/>
</dbReference>